<feature type="compositionally biased region" description="Polar residues" evidence="13">
    <location>
        <begin position="864"/>
        <end position="874"/>
    </location>
</feature>
<dbReference type="PANTHER" id="PTHR32552:SF81">
    <property type="entry name" value="TONB-DEPENDENT OUTER MEMBRANE RECEPTOR"/>
    <property type="match status" value="1"/>
</dbReference>
<evidence type="ECO:0000256" key="2">
    <source>
        <dbReference type="ARBA" id="ARBA00022448"/>
    </source>
</evidence>
<keyword evidence="8 12" id="KW-0798">TonB box</keyword>
<dbReference type="InterPro" id="IPR012910">
    <property type="entry name" value="Plug_dom"/>
</dbReference>
<evidence type="ECO:0000256" key="11">
    <source>
        <dbReference type="PROSITE-ProRule" id="PRU01360"/>
    </source>
</evidence>
<feature type="signal peptide" evidence="14">
    <location>
        <begin position="1"/>
        <end position="32"/>
    </location>
</feature>
<dbReference type="Pfam" id="PF00593">
    <property type="entry name" value="TonB_dep_Rec_b-barrel"/>
    <property type="match status" value="1"/>
</dbReference>
<dbReference type="Pfam" id="PF07715">
    <property type="entry name" value="Plug"/>
    <property type="match status" value="1"/>
</dbReference>
<evidence type="ECO:0000256" key="5">
    <source>
        <dbReference type="ARBA" id="ARBA00022692"/>
    </source>
</evidence>
<protein>
    <submittedName>
        <fullName evidence="17">TonB-dependent receptor</fullName>
    </submittedName>
</protein>
<evidence type="ECO:0000256" key="7">
    <source>
        <dbReference type="ARBA" id="ARBA00023065"/>
    </source>
</evidence>
<keyword evidence="6" id="KW-0408">Iron</keyword>
<feature type="domain" description="TonB-dependent receptor-like beta-barrel" evidence="15">
    <location>
        <begin position="290"/>
        <end position="847"/>
    </location>
</feature>
<accession>A0ABV7EKU3</accession>
<dbReference type="PROSITE" id="PS52016">
    <property type="entry name" value="TONB_DEPENDENT_REC_3"/>
    <property type="match status" value="1"/>
</dbReference>
<keyword evidence="2 11" id="KW-0813">Transport</keyword>
<dbReference type="Proteomes" id="UP001595378">
    <property type="component" value="Unassembled WGS sequence"/>
</dbReference>
<evidence type="ECO:0000259" key="15">
    <source>
        <dbReference type="Pfam" id="PF00593"/>
    </source>
</evidence>
<evidence type="ECO:0000256" key="10">
    <source>
        <dbReference type="ARBA" id="ARBA00023237"/>
    </source>
</evidence>
<reference evidence="18" key="1">
    <citation type="journal article" date="2019" name="Int. J. Syst. Evol. Microbiol.">
        <title>The Global Catalogue of Microorganisms (GCM) 10K type strain sequencing project: providing services to taxonomists for standard genome sequencing and annotation.</title>
        <authorList>
            <consortium name="The Broad Institute Genomics Platform"/>
            <consortium name="The Broad Institute Genome Sequencing Center for Infectious Disease"/>
            <person name="Wu L."/>
            <person name="Ma J."/>
        </authorList>
    </citation>
    <scope>NUCLEOTIDE SEQUENCE [LARGE SCALE GENOMIC DNA]</scope>
    <source>
        <strain evidence="18">KCTC 52606</strain>
    </source>
</reference>
<evidence type="ECO:0000256" key="8">
    <source>
        <dbReference type="ARBA" id="ARBA00023077"/>
    </source>
</evidence>
<dbReference type="Gene3D" id="2.40.170.20">
    <property type="entry name" value="TonB-dependent receptor, beta-barrel domain"/>
    <property type="match status" value="2"/>
</dbReference>
<dbReference type="RefSeq" id="WP_336918285.1">
    <property type="nucleotide sequence ID" value="NZ_JBANRN010000004.1"/>
</dbReference>
<dbReference type="InterPro" id="IPR036942">
    <property type="entry name" value="Beta-barrel_TonB_sf"/>
</dbReference>
<evidence type="ECO:0000256" key="13">
    <source>
        <dbReference type="SAM" id="MobiDB-lite"/>
    </source>
</evidence>
<feature type="region of interest" description="Disordered" evidence="13">
    <location>
        <begin position="864"/>
        <end position="884"/>
    </location>
</feature>
<keyword evidence="7" id="KW-0406">Ion transport</keyword>
<evidence type="ECO:0000256" key="1">
    <source>
        <dbReference type="ARBA" id="ARBA00004571"/>
    </source>
</evidence>
<proteinExistence type="inferred from homology"/>
<dbReference type="PANTHER" id="PTHR32552">
    <property type="entry name" value="FERRICHROME IRON RECEPTOR-RELATED"/>
    <property type="match status" value="1"/>
</dbReference>
<keyword evidence="10 11" id="KW-0998">Cell outer membrane</keyword>
<dbReference type="SUPFAM" id="SSF56935">
    <property type="entry name" value="Porins"/>
    <property type="match status" value="1"/>
</dbReference>
<feature type="domain" description="TonB-dependent receptor plug" evidence="16">
    <location>
        <begin position="57"/>
        <end position="165"/>
    </location>
</feature>
<comment type="caution">
    <text evidence="17">The sequence shown here is derived from an EMBL/GenBank/DDBJ whole genome shotgun (WGS) entry which is preliminary data.</text>
</comment>
<dbReference type="InterPro" id="IPR039426">
    <property type="entry name" value="TonB-dep_rcpt-like"/>
</dbReference>
<keyword evidence="17" id="KW-0675">Receptor</keyword>
<name>A0ABV7EKU3_9SPHN</name>
<evidence type="ECO:0000256" key="3">
    <source>
        <dbReference type="ARBA" id="ARBA00022452"/>
    </source>
</evidence>
<sequence length="884" mass="95354">MNNRPSGMSGHARSLLCGVAAIAIALPVVSHAQEAPQEQAASGNMIIVTATKRETTLQETPVAVSVTTAETLEREQIRDLRDLQAVVPSLRVSQLQSSANTNFIIRGFGNGANNAGIEPSVGVFVDGVYRSRTAAQINDLPNVSRIEVLRGPQSTLFGKNASAGVISLVTSAPSFTPEGSLEVSYGNLDATVVRAYASGPLSDSFAVSLAGGINQRDGYNIDTASNSRTNERDRWFVRGQMLYDNGNNLRARIIADYDKMDENCCGVVNVQRSPASAAILALGGQLNDPNDPFANLVYNNFPSTNEIENYGVSAQLDFELGGNFTLTSISAYRENNGQYDQDVDFTSLDLLQRFQTQNLETYTQELRLAGEIGPASFLGGLFYFREKIEEDQTVAKGTRFRNFADLSAGGNGTGSTVTFLEQTIGALYGNPTQFLGTFGSAGLAETGEFFLRNNALSLFGQVDFEIATGLVLTLGANYTMDRKRAVTDYQSTDVFSNIDLVDAGFRAIRAQTIATVVGQQLGLDPGVLATQDQINAFAASIGLVNFNNLIVVPATAFATTNSTNPAVNPFLVGRPLQLFPRFINIPNAVEDGRTRDNDLAYTIRLAYDISPDINVYASYATGFKASSFNLGRDSRPLASDLAAVQALNPTFNNQVSGSRFAGPEESKVIELGFKGNWDIFSMNLTGFRQDIDGFQSNIFTGTGFLLSNAGKQRTWGVELESMVNPIEPLTLNFAATWLDPTYVSFPLSSIGDLTGTKPAGIPEWTIVLGAQWEQDLGNGDVLIANTTFYHESNTQVIEGLPGFLAGGQAAAIAAAAPFQRQVDELSASLTYQFTDLGLDLTVWGRNLTNDRYLLSLFDSPGQPRSISGYPNQPRTYGVTARKKF</sequence>
<dbReference type="InterPro" id="IPR000531">
    <property type="entry name" value="Beta-barrel_TonB"/>
</dbReference>
<evidence type="ECO:0000256" key="9">
    <source>
        <dbReference type="ARBA" id="ARBA00023136"/>
    </source>
</evidence>
<keyword evidence="9 11" id="KW-0472">Membrane</keyword>
<keyword evidence="5 11" id="KW-0812">Transmembrane</keyword>
<keyword evidence="3 11" id="KW-1134">Transmembrane beta strand</keyword>
<comment type="subcellular location">
    <subcellularLocation>
        <location evidence="1 11">Cell outer membrane</location>
        <topology evidence="1 11">Multi-pass membrane protein</topology>
    </subcellularLocation>
</comment>
<keyword evidence="14" id="KW-0732">Signal</keyword>
<evidence type="ECO:0000256" key="14">
    <source>
        <dbReference type="SAM" id="SignalP"/>
    </source>
</evidence>
<dbReference type="EMBL" id="JBHRSU010000037">
    <property type="protein sequence ID" value="MFC3102106.1"/>
    <property type="molecule type" value="Genomic_DNA"/>
</dbReference>
<keyword evidence="18" id="KW-1185">Reference proteome</keyword>
<gene>
    <name evidence="17" type="ORF">ACFODK_14545</name>
</gene>
<feature type="chain" id="PRO_5047066863" evidence="14">
    <location>
        <begin position="33"/>
        <end position="884"/>
    </location>
</feature>
<keyword evidence="4" id="KW-0410">Iron transport</keyword>
<evidence type="ECO:0000256" key="4">
    <source>
        <dbReference type="ARBA" id="ARBA00022496"/>
    </source>
</evidence>
<evidence type="ECO:0000256" key="12">
    <source>
        <dbReference type="RuleBase" id="RU003357"/>
    </source>
</evidence>
<evidence type="ECO:0000313" key="17">
    <source>
        <dbReference type="EMBL" id="MFC3102106.1"/>
    </source>
</evidence>
<evidence type="ECO:0000313" key="18">
    <source>
        <dbReference type="Proteomes" id="UP001595378"/>
    </source>
</evidence>
<evidence type="ECO:0000259" key="16">
    <source>
        <dbReference type="Pfam" id="PF07715"/>
    </source>
</evidence>
<organism evidence="17 18">
    <name type="scientific">Alteraurantiacibacter lauratis</name>
    <dbReference type="NCBI Taxonomy" id="2054627"/>
    <lineage>
        <taxon>Bacteria</taxon>
        <taxon>Pseudomonadati</taxon>
        <taxon>Pseudomonadota</taxon>
        <taxon>Alphaproteobacteria</taxon>
        <taxon>Sphingomonadales</taxon>
        <taxon>Erythrobacteraceae</taxon>
        <taxon>Alteraurantiacibacter</taxon>
    </lineage>
</organism>
<evidence type="ECO:0000256" key="6">
    <source>
        <dbReference type="ARBA" id="ARBA00023004"/>
    </source>
</evidence>
<comment type="similarity">
    <text evidence="11 12">Belongs to the TonB-dependent receptor family.</text>
</comment>